<dbReference type="PANTHER" id="PTHR22939:SF129">
    <property type="entry name" value="SERINE PROTEASE HTRA2, MITOCHONDRIAL"/>
    <property type="match status" value="1"/>
</dbReference>
<evidence type="ECO:0000313" key="3">
    <source>
        <dbReference type="Proteomes" id="UP000501991"/>
    </source>
</evidence>
<accession>A0A6C1B6U6</accession>
<name>A0A6C1B6U6_9RHOO</name>
<keyword evidence="3" id="KW-1185">Reference proteome</keyword>
<feature type="region of interest" description="Disordered" evidence="1">
    <location>
        <begin position="78"/>
        <end position="98"/>
    </location>
</feature>
<dbReference type="GO" id="GO:0006508">
    <property type="term" value="P:proteolysis"/>
    <property type="evidence" value="ECO:0007669"/>
    <property type="project" value="UniProtKB-KW"/>
</dbReference>
<dbReference type="AlphaFoldDB" id="A0A6C1B6U6"/>
<dbReference type="EMBL" id="CP048836">
    <property type="protein sequence ID" value="QID17974.1"/>
    <property type="molecule type" value="Genomic_DNA"/>
</dbReference>
<reference evidence="2 3" key="1">
    <citation type="submission" date="2020-02" db="EMBL/GenBank/DDBJ databases">
        <title>Nitrogenibacter mangrovi gen. nov., sp. nov. isolated from mangrove sediment, a denitrifying betaproteobacterium.</title>
        <authorList>
            <person name="Liao H."/>
            <person name="Tian Y."/>
        </authorList>
    </citation>
    <scope>NUCLEOTIDE SEQUENCE [LARGE SCALE GENOMIC DNA]</scope>
    <source>
        <strain evidence="2 3">M9-3-2</strain>
    </source>
</reference>
<dbReference type="Gene3D" id="2.40.10.10">
    <property type="entry name" value="Trypsin-like serine proteases"/>
    <property type="match status" value="1"/>
</dbReference>
<protein>
    <submittedName>
        <fullName evidence="2">Trypsin-like serine protease</fullName>
    </submittedName>
</protein>
<dbReference type="KEGG" id="azq:G3580_10175"/>
<proteinExistence type="predicted"/>
<dbReference type="GO" id="GO:0008233">
    <property type="term" value="F:peptidase activity"/>
    <property type="evidence" value="ECO:0007669"/>
    <property type="project" value="UniProtKB-KW"/>
</dbReference>
<dbReference type="InterPro" id="IPR043504">
    <property type="entry name" value="Peptidase_S1_PA_chymotrypsin"/>
</dbReference>
<dbReference type="Gene3D" id="2.40.10.120">
    <property type="match status" value="1"/>
</dbReference>
<dbReference type="SUPFAM" id="SSF50494">
    <property type="entry name" value="Trypsin-like serine proteases"/>
    <property type="match status" value="1"/>
</dbReference>
<evidence type="ECO:0000256" key="1">
    <source>
        <dbReference type="SAM" id="MobiDB-lite"/>
    </source>
</evidence>
<organism evidence="2 3">
    <name type="scientific">Nitrogeniibacter mangrovi</name>
    <dbReference type="NCBI Taxonomy" id="2016596"/>
    <lineage>
        <taxon>Bacteria</taxon>
        <taxon>Pseudomonadati</taxon>
        <taxon>Pseudomonadota</taxon>
        <taxon>Betaproteobacteria</taxon>
        <taxon>Rhodocyclales</taxon>
        <taxon>Zoogloeaceae</taxon>
        <taxon>Nitrogeniibacter</taxon>
    </lineage>
</organism>
<dbReference type="InterPro" id="IPR009003">
    <property type="entry name" value="Peptidase_S1_PA"/>
</dbReference>
<dbReference type="RefSeq" id="WP_173765182.1">
    <property type="nucleotide sequence ID" value="NZ_CP048836.1"/>
</dbReference>
<evidence type="ECO:0000313" key="2">
    <source>
        <dbReference type="EMBL" id="QID17974.1"/>
    </source>
</evidence>
<sequence>MECPKCGHVQDDDTQCAACGLYFAKYEAWLQAREARAAEPAAEDKPGLPWLRIGLGLIVCAGVVWALTGKDAPVADTPVASASVPPPEAAAPSSGGLRARLQASHAPGNAIEAARNATVFIQTPWHAVGSGFIVSPDCRVVTNRHVVHFDVQRARAAASDPRLVAAEMARQRSELMARLGQMRESLREAVRSFGERSGEAVTLRLKIDRLKAQLSDVPARAREALLDEVSKAELYARTATYTVSLVDGSEYTVNRVDMSSDQDLASFRLPAADCPFIPRGRSTGLHQGERLYTVGSPQGLTYTVTGGIFSGYREHDGVRYLQTDAPINPGNSGGPLITERGDVVGMNTAILQGAQGIGFAIPVESIPQ</sequence>
<keyword evidence="2" id="KW-0378">Hydrolase</keyword>
<gene>
    <name evidence="2" type="ORF">G3580_10175</name>
</gene>
<keyword evidence="2" id="KW-0645">Protease</keyword>
<dbReference type="PANTHER" id="PTHR22939">
    <property type="entry name" value="SERINE PROTEASE FAMILY S1C HTRA-RELATED"/>
    <property type="match status" value="1"/>
</dbReference>
<dbReference type="Pfam" id="PF13365">
    <property type="entry name" value="Trypsin_2"/>
    <property type="match status" value="1"/>
</dbReference>
<dbReference type="Proteomes" id="UP000501991">
    <property type="component" value="Chromosome"/>
</dbReference>